<name>A0A0R3QT91_9BILA</name>
<reference evidence="1" key="1">
    <citation type="submission" date="2017-02" db="UniProtKB">
        <authorList>
            <consortium name="WormBaseParasite"/>
        </authorList>
    </citation>
    <scope>IDENTIFICATION</scope>
</reference>
<sequence length="43" mass="5145">MRTISHFVHLPSITSYFIPLQMYLKLQFGNEIILNQSFQNFLN</sequence>
<organism evidence="1">
    <name type="scientific">Brugia timori</name>
    <dbReference type="NCBI Taxonomy" id="42155"/>
    <lineage>
        <taxon>Eukaryota</taxon>
        <taxon>Metazoa</taxon>
        <taxon>Ecdysozoa</taxon>
        <taxon>Nematoda</taxon>
        <taxon>Chromadorea</taxon>
        <taxon>Rhabditida</taxon>
        <taxon>Spirurina</taxon>
        <taxon>Spiruromorpha</taxon>
        <taxon>Filarioidea</taxon>
        <taxon>Onchocercidae</taxon>
        <taxon>Brugia</taxon>
    </lineage>
</organism>
<protein>
    <submittedName>
        <fullName evidence="1">Uncharacterized protein</fullName>
    </submittedName>
</protein>
<evidence type="ECO:0000313" key="1">
    <source>
        <dbReference type="WBParaSite" id="BTMF_0001094301-mRNA-1"/>
    </source>
</evidence>
<proteinExistence type="predicted"/>
<dbReference type="WBParaSite" id="BTMF_0001094301-mRNA-1">
    <property type="protein sequence ID" value="BTMF_0001094301-mRNA-1"/>
    <property type="gene ID" value="BTMF_0001094301"/>
</dbReference>
<accession>A0A0R3QT91</accession>
<dbReference type="AlphaFoldDB" id="A0A0R3QT91"/>